<dbReference type="InterPro" id="IPR036165">
    <property type="entry name" value="YefM-like_sf"/>
</dbReference>
<dbReference type="NCBIfam" id="TIGR01552">
    <property type="entry name" value="phd_fam"/>
    <property type="match status" value="1"/>
</dbReference>
<dbReference type="RefSeq" id="WP_061840022.1">
    <property type="nucleotide sequence ID" value="NZ_BDEC01000039.1"/>
</dbReference>
<sequence>MNNVIPISDLISYNQILSKVQEGNPIILTKNGSAKYVVTDFTEWQEMKETIDLFSELQKGAHSHKEESTLSLDQLKSHVKDSLDEE</sequence>
<reference evidence="2 3" key="1">
    <citation type="submission" date="2016-05" db="EMBL/GenBank/DDBJ databases">
        <title>Whole genome sequencing of Tetragenococcus halophilus subsp. halophilus NISL 7118.</title>
        <authorList>
            <person name="Shiwa Y."/>
            <person name="Nishimura I."/>
            <person name="Yoshikawa H."/>
            <person name="Koyama Y."/>
            <person name="Oguma T."/>
        </authorList>
    </citation>
    <scope>NUCLEOTIDE SEQUENCE [LARGE SCALE GENOMIC DNA]</scope>
    <source>
        <strain evidence="2 3">NISL 7118</strain>
    </source>
</reference>
<proteinExistence type="inferred from homology"/>
<organism evidence="2 3">
    <name type="scientific">Tetragenococcus halophilus subsp. halophilus</name>
    <dbReference type="NCBI Taxonomy" id="1513897"/>
    <lineage>
        <taxon>Bacteria</taxon>
        <taxon>Bacillati</taxon>
        <taxon>Bacillota</taxon>
        <taxon>Bacilli</taxon>
        <taxon>Lactobacillales</taxon>
        <taxon>Enterococcaceae</taxon>
        <taxon>Tetragenococcus</taxon>
    </lineage>
</organism>
<evidence type="ECO:0008006" key="4">
    <source>
        <dbReference type="Google" id="ProtNLM"/>
    </source>
</evidence>
<dbReference type="EMBL" id="BDEC01000039">
    <property type="protein sequence ID" value="GBD68293.1"/>
    <property type="molecule type" value="Genomic_DNA"/>
</dbReference>
<gene>
    <name evidence="2" type="ORF">TEHN7118_1099</name>
</gene>
<evidence type="ECO:0000313" key="3">
    <source>
        <dbReference type="Proteomes" id="UP000236214"/>
    </source>
</evidence>
<dbReference type="AlphaFoldDB" id="A0A2H6CTG6"/>
<name>A0A2H6CTG6_TETHA</name>
<dbReference type="Proteomes" id="UP000236214">
    <property type="component" value="Unassembled WGS sequence"/>
</dbReference>
<comment type="caution">
    <text evidence="2">The sequence shown here is derived from an EMBL/GenBank/DDBJ whole genome shotgun (WGS) entry which is preliminary data.</text>
</comment>
<dbReference type="SUPFAM" id="SSF143120">
    <property type="entry name" value="YefM-like"/>
    <property type="match status" value="1"/>
</dbReference>
<comment type="similarity">
    <text evidence="1">Belongs to the phD/YefM antitoxin family.</text>
</comment>
<protein>
    <recommendedName>
        <fullName evidence="4">Antitoxin</fullName>
    </recommendedName>
</protein>
<evidence type="ECO:0000313" key="2">
    <source>
        <dbReference type="EMBL" id="GBD68293.1"/>
    </source>
</evidence>
<evidence type="ECO:0000256" key="1">
    <source>
        <dbReference type="ARBA" id="ARBA00009981"/>
    </source>
</evidence>
<keyword evidence="3" id="KW-1185">Reference proteome</keyword>
<accession>A0A2H6CTG6</accession>